<dbReference type="EMBL" id="GL377322">
    <property type="protein sequence ID" value="EFI91004.1"/>
    <property type="molecule type" value="Genomic_DNA"/>
</dbReference>
<feature type="zinc finger region" description="C3H1-type" evidence="1">
    <location>
        <begin position="123"/>
        <end position="150"/>
    </location>
</feature>
<feature type="compositionally biased region" description="Basic residues" evidence="2">
    <location>
        <begin position="217"/>
        <end position="230"/>
    </location>
</feature>
<dbReference type="OrthoDB" id="629492at2759"/>
<accession>D8QMB6</accession>
<gene>
    <name evidence="4" type="ORF">SCHCODRAFT_114987</name>
</gene>
<evidence type="ECO:0000259" key="3">
    <source>
        <dbReference type="PROSITE" id="PS50103"/>
    </source>
</evidence>
<dbReference type="InParanoid" id="D8QMB6"/>
<dbReference type="InterPro" id="IPR000571">
    <property type="entry name" value="Znf_CCCH"/>
</dbReference>
<feature type="domain" description="C3H1-type" evidence="3">
    <location>
        <begin position="157"/>
        <end position="185"/>
    </location>
</feature>
<sequence>MSEDPRLDRYVELCKIYHQQCRYYEAEVAATRALTFNPMHLNVRYTRGNIRRMAKNYHGALADFNFVQATNPGFKKTASAIEQVRPLADAAGPPPEDADYDFPQTHGGCKDWVAQCIGDDKYTSTAPSCRFHNHDGCARGDKCTFSHAPDEKSVRDAVGQNVCLHFLLDDCRFGAEKCIYSHSRADLPPNGWWDDPHQKEIVRNHVRSALRKSGNNRARRGGVNTRHRRGPSTSSSASKFYSGPAFVSTFDAFDDYDDERQMYGGFTEDDVYELACQGVKPWDEDAGDVLAVLGGYY</sequence>
<dbReference type="VEuPathDB" id="FungiDB:SCHCODRAFT_02645991"/>
<dbReference type="AlphaFoldDB" id="D8QMB6"/>
<dbReference type="PROSITE" id="PS50103">
    <property type="entry name" value="ZF_C3H1"/>
    <property type="match status" value="2"/>
</dbReference>
<dbReference type="Gene3D" id="1.25.40.10">
    <property type="entry name" value="Tetratricopeptide repeat domain"/>
    <property type="match status" value="1"/>
</dbReference>
<feature type="zinc finger region" description="C3H1-type" evidence="1">
    <location>
        <begin position="157"/>
        <end position="185"/>
    </location>
</feature>
<dbReference type="InterPro" id="IPR011990">
    <property type="entry name" value="TPR-like_helical_dom_sf"/>
</dbReference>
<dbReference type="GO" id="GO:0008270">
    <property type="term" value="F:zinc ion binding"/>
    <property type="evidence" value="ECO:0007669"/>
    <property type="project" value="UniProtKB-KW"/>
</dbReference>
<dbReference type="Gene3D" id="3.30.1370.210">
    <property type="match status" value="1"/>
</dbReference>
<name>D8QMB6_SCHCM</name>
<evidence type="ECO:0000313" key="4">
    <source>
        <dbReference type="EMBL" id="EFI91004.1"/>
    </source>
</evidence>
<dbReference type="Proteomes" id="UP000007431">
    <property type="component" value="Unassembled WGS sequence"/>
</dbReference>
<protein>
    <recommendedName>
        <fullName evidence="3">C3H1-type domain-containing protein</fullName>
    </recommendedName>
</protein>
<keyword evidence="1" id="KW-0863">Zinc-finger</keyword>
<dbReference type="KEGG" id="scm:SCHCO_02645991"/>
<dbReference type="OMA" id="REYNHEG"/>
<dbReference type="eggNOG" id="KOG0376">
    <property type="taxonomic scope" value="Eukaryota"/>
</dbReference>
<keyword evidence="5" id="KW-1185">Reference proteome</keyword>
<dbReference type="GeneID" id="9588228"/>
<feature type="non-terminal residue" evidence="4">
    <location>
        <position position="297"/>
    </location>
</feature>
<feature type="region of interest" description="Disordered" evidence="2">
    <location>
        <begin position="211"/>
        <end position="238"/>
    </location>
</feature>
<keyword evidence="1" id="KW-0862">Zinc</keyword>
<evidence type="ECO:0000256" key="2">
    <source>
        <dbReference type="SAM" id="MobiDB-lite"/>
    </source>
</evidence>
<proteinExistence type="predicted"/>
<dbReference type="SUPFAM" id="SSF48452">
    <property type="entry name" value="TPR-like"/>
    <property type="match status" value="1"/>
</dbReference>
<organism evidence="5">
    <name type="scientific">Schizophyllum commune (strain H4-8 / FGSC 9210)</name>
    <name type="common">Split gill fungus</name>
    <dbReference type="NCBI Taxonomy" id="578458"/>
    <lineage>
        <taxon>Eukaryota</taxon>
        <taxon>Fungi</taxon>
        <taxon>Dikarya</taxon>
        <taxon>Basidiomycota</taxon>
        <taxon>Agaricomycotina</taxon>
        <taxon>Agaricomycetes</taxon>
        <taxon>Agaricomycetidae</taxon>
        <taxon>Agaricales</taxon>
        <taxon>Schizophyllaceae</taxon>
        <taxon>Schizophyllum</taxon>
    </lineage>
</organism>
<dbReference type="SMART" id="SM00356">
    <property type="entry name" value="ZnF_C3H1"/>
    <property type="match status" value="2"/>
</dbReference>
<evidence type="ECO:0000313" key="5">
    <source>
        <dbReference type="Proteomes" id="UP000007431"/>
    </source>
</evidence>
<dbReference type="RefSeq" id="XP_003025907.1">
    <property type="nucleotide sequence ID" value="XM_003025861.1"/>
</dbReference>
<evidence type="ECO:0000256" key="1">
    <source>
        <dbReference type="PROSITE-ProRule" id="PRU00723"/>
    </source>
</evidence>
<dbReference type="HOGENOM" id="CLU_037978_0_0_1"/>
<reference evidence="4 5" key="1">
    <citation type="journal article" date="2010" name="Nat. Biotechnol.">
        <title>Genome sequence of the model mushroom Schizophyllum commune.</title>
        <authorList>
            <person name="Ohm R.A."/>
            <person name="de Jong J.F."/>
            <person name="Lugones L.G."/>
            <person name="Aerts A."/>
            <person name="Kothe E."/>
            <person name="Stajich J.E."/>
            <person name="de Vries R.P."/>
            <person name="Record E."/>
            <person name="Levasseur A."/>
            <person name="Baker S.E."/>
            <person name="Bartholomew K.A."/>
            <person name="Coutinho P.M."/>
            <person name="Erdmann S."/>
            <person name="Fowler T.J."/>
            <person name="Gathman A.C."/>
            <person name="Lombard V."/>
            <person name="Henrissat B."/>
            <person name="Knabe N."/>
            <person name="Kuees U."/>
            <person name="Lilly W.W."/>
            <person name="Lindquist E."/>
            <person name="Lucas S."/>
            <person name="Magnuson J.K."/>
            <person name="Piumi F."/>
            <person name="Raudaskoski M."/>
            <person name="Salamov A."/>
            <person name="Schmutz J."/>
            <person name="Schwarze F.W.M.R."/>
            <person name="vanKuyk P.A."/>
            <person name="Horton J.S."/>
            <person name="Grigoriev I.V."/>
            <person name="Woesten H.A.B."/>
        </authorList>
    </citation>
    <scope>NUCLEOTIDE SEQUENCE [LARGE SCALE GENOMIC DNA]</scope>
    <source>
        <strain evidence="5">H4-8 / FGSC 9210</strain>
    </source>
</reference>
<keyword evidence="1" id="KW-0479">Metal-binding</keyword>
<feature type="domain" description="C3H1-type" evidence="3">
    <location>
        <begin position="123"/>
        <end position="150"/>
    </location>
</feature>